<dbReference type="InterPro" id="IPR009362">
    <property type="entry name" value="YhcG_C"/>
</dbReference>
<dbReference type="Pfam" id="PF06250">
    <property type="entry name" value="YhcG_C"/>
    <property type="match status" value="1"/>
</dbReference>
<reference evidence="3 4" key="1">
    <citation type="journal article" date="2021" name="Genome Biol. Evol.">
        <title>Complete Genome Sequencing of a Novel Gloeobacter Species from a Waterfall Cave in Mexico.</title>
        <authorList>
            <person name="Saw J.H."/>
            <person name="Cardona T."/>
            <person name="Montejano G."/>
        </authorList>
    </citation>
    <scope>NUCLEOTIDE SEQUENCE [LARGE SCALE GENOMIC DNA]</scope>
    <source>
        <strain evidence="3">MG652769</strain>
    </source>
</reference>
<keyword evidence="4" id="KW-1185">Reference proteome</keyword>
<gene>
    <name evidence="3" type="ORF">ISF26_03070</name>
</gene>
<feature type="domain" description="YhcG PDDEXK nuclease" evidence="1">
    <location>
        <begin position="173"/>
        <end position="322"/>
    </location>
</feature>
<evidence type="ECO:0000259" key="2">
    <source>
        <dbReference type="Pfam" id="PF17761"/>
    </source>
</evidence>
<dbReference type="InterPro" id="IPR011856">
    <property type="entry name" value="tRNA_endonuc-like_dom_sf"/>
</dbReference>
<dbReference type="Pfam" id="PF17761">
    <property type="entry name" value="DUF1016_N"/>
    <property type="match status" value="1"/>
</dbReference>
<dbReference type="InterPro" id="IPR041527">
    <property type="entry name" value="YhcG_N"/>
</dbReference>
<evidence type="ECO:0000313" key="4">
    <source>
        <dbReference type="Proteomes" id="UP001054846"/>
    </source>
</evidence>
<accession>A0ABY3PNH0</accession>
<dbReference type="Proteomes" id="UP001054846">
    <property type="component" value="Chromosome"/>
</dbReference>
<feature type="domain" description="YhcG N-terminal" evidence="2">
    <location>
        <begin position="17"/>
        <end position="152"/>
    </location>
</feature>
<organism evidence="3 4">
    <name type="scientific">Gloeobacter morelensis MG652769</name>
    <dbReference type="NCBI Taxonomy" id="2781736"/>
    <lineage>
        <taxon>Bacteria</taxon>
        <taxon>Bacillati</taxon>
        <taxon>Cyanobacteriota</taxon>
        <taxon>Cyanophyceae</taxon>
        <taxon>Gloeobacterales</taxon>
        <taxon>Gloeobacteraceae</taxon>
        <taxon>Gloeobacter</taxon>
        <taxon>Gloeobacter morelensis</taxon>
    </lineage>
</organism>
<protein>
    <submittedName>
        <fullName evidence="3">DUF1016 family protein</fullName>
    </submittedName>
</protein>
<proteinExistence type="predicted"/>
<dbReference type="PANTHER" id="PTHR30547">
    <property type="entry name" value="UNCHARACTERIZED PROTEIN YHCG-RELATED"/>
    <property type="match status" value="1"/>
</dbReference>
<dbReference type="PANTHER" id="PTHR30547:SF0">
    <property type="entry name" value="BLR8175 PROTEIN"/>
    <property type="match status" value="1"/>
</dbReference>
<sequence>MAGELTFDGYEEYLGGLKARIRAAQIRSALAVNRELVALYWQIGRDVLRQQRRQGWGSKVIDRLSGDLRREFPEIKGFSVRNLKYMRAFAEAYPDKGFVQQLAAQIPWFHNCAILDAVKEPAARAWYVRQTIAQGWSRSVLTHQIDAGLFERQGGAATNFAATLPSVQSDLAQQALKDSYLFDFLSLGPAARERDLERGLLEHIRKFLLELGRGFAFVGSQYHLEVGDQDFYIDLLFYHFKLRCFVVIDLKTGSFQPEFAGKLGFYLSAVDDLLRHPDDRPTLGLILCKSSNRVIAEYTLRDARRPMGVSTYELLPEEIKRSLPSIEEIEALLYLDFADGQHSG</sequence>
<name>A0ABY3PNH0_9CYAN</name>
<dbReference type="EMBL" id="CP063845">
    <property type="protein sequence ID" value="UFP95248.1"/>
    <property type="molecule type" value="Genomic_DNA"/>
</dbReference>
<evidence type="ECO:0000259" key="1">
    <source>
        <dbReference type="Pfam" id="PF06250"/>
    </source>
</evidence>
<evidence type="ECO:0000313" key="3">
    <source>
        <dbReference type="EMBL" id="UFP95248.1"/>
    </source>
</evidence>
<dbReference type="RefSeq" id="WP_230842473.1">
    <property type="nucleotide sequence ID" value="NZ_CP063845.1"/>
</dbReference>
<dbReference type="InterPro" id="IPR053148">
    <property type="entry name" value="PD-DEXK-like_domain"/>
</dbReference>
<dbReference type="Gene3D" id="3.40.1350.10">
    <property type="match status" value="1"/>
</dbReference>